<sequence>EAKNAGTVRFLNLVTVRSKQGDLVAMNRSGVVVVVDDRGREKERYTLVYGARLKVEEGAQVAQGQTLGEWDPYTFAILTEVGGTVQFHDLHEGTTLNEEVDEVTGLSRLVVAETSDEKRQPPS</sequence>
<protein>
    <submittedName>
        <fullName evidence="1">DNA-directed RNA polymerase beta' subunit</fullName>
    </submittedName>
</protein>
<reference evidence="1" key="1">
    <citation type="submission" date="2013-08" db="EMBL/GenBank/DDBJ databases">
        <authorList>
            <person name="Mendez C."/>
            <person name="Richter M."/>
            <person name="Ferrer M."/>
            <person name="Sanchez J."/>
        </authorList>
    </citation>
    <scope>NUCLEOTIDE SEQUENCE</scope>
</reference>
<accession>T1CIQ9</accession>
<gene>
    <name evidence="1" type="ORF">B2A_00756</name>
</gene>
<dbReference type="GO" id="GO:0000428">
    <property type="term" value="C:DNA-directed RNA polymerase complex"/>
    <property type="evidence" value="ECO:0007669"/>
    <property type="project" value="UniProtKB-KW"/>
</dbReference>
<dbReference type="SUPFAM" id="SSF64484">
    <property type="entry name" value="beta and beta-prime subunits of DNA dependent RNA-polymerase"/>
    <property type="match status" value="1"/>
</dbReference>
<dbReference type="EMBL" id="AUZZ01000586">
    <property type="protein sequence ID" value="EQD67445.1"/>
    <property type="molecule type" value="Genomic_DNA"/>
</dbReference>
<organism evidence="1">
    <name type="scientific">mine drainage metagenome</name>
    <dbReference type="NCBI Taxonomy" id="410659"/>
    <lineage>
        <taxon>unclassified sequences</taxon>
        <taxon>metagenomes</taxon>
        <taxon>ecological metagenomes</taxon>
    </lineage>
</organism>
<evidence type="ECO:0000313" key="1">
    <source>
        <dbReference type="EMBL" id="EQD67445.1"/>
    </source>
</evidence>
<name>T1CIQ9_9ZZZZ</name>
<feature type="non-terminal residue" evidence="1">
    <location>
        <position position="1"/>
    </location>
</feature>
<comment type="caution">
    <text evidence="1">The sequence shown here is derived from an EMBL/GenBank/DDBJ whole genome shotgun (WGS) entry which is preliminary data.</text>
</comment>
<dbReference type="AlphaFoldDB" id="T1CIQ9"/>
<dbReference type="Gene3D" id="2.40.50.100">
    <property type="match status" value="2"/>
</dbReference>
<proteinExistence type="predicted"/>
<keyword evidence="1" id="KW-0240">DNA-directed RNA polymerase</keyword>
<keyword evidence="1" id="KW-0804">Transcription</keyword>
<reference evidence="1" key="2">
    <citation type="journal article" date="2014" name="ISME J.">
        <title>Microbial stratification in low pH oxic and suboxic macroscopic growths along an acid mine drainage.</title>
        <authorList>
            <person name="Mendez-Garcia C."/>
            <person name="Mesa V."/>
            <person name="Sprenger R.R."/>
            <person name="Richter M."/>
            <person name="Diez M.S."/>
            <person name="Solano J."/>
            <person name="Bargiela R."/>
            <person name="Golyshina O.V."/>
            <person name="Manteca A."/>
            <person name="Ramos J.L."/>
            <person name="Gallego J.R."/>
            <person name="Llorente I."/>
            <person name="Martins Dos Santos V.A."/>
            <person name="Jensen O.N."/>
            <person name="Pelaez A.I."/>
            <person name="Sanchez J."/>
            <person name="Ferrer M."/>
        </authorList>
    </citation>
    <scope>NUCLEOTIDE SEQUENCE</scope>
</reference>